<dbReference type="PANTHER" id="PTHR43182:SF1">
    <property type="entry name" value="COBALT-PRECORRIN-7 C(5)-METHYLTRANSFERASE"/>
    <property type="match status" value="1"/>
</dbReference>
<keyword evidence="9" id="KW-1185">Reference proteome</keyword>
<dbReference type="InterPro" id="IPR012818">
    <property type="entry name" value="CbiE"/>
</dbReference>
<evidence type="ECO:0000256" key="4">
    <source>
        <dbReference type="ARBA" id="ARBA00022679"/>
    </source>
</evidence>
<keyword evidence="2" id="KW-0169">Cobalamin biosynthesis</keyword>
<evidence type="ECO:0000256" key="2">
    <source>
        <dbReference type="ARBA" id="ARBA00022573"/>
    </source>
</evidence>
<dbReference type="Pfam" id="PF00590">
    <property type="entry name" value="TP_methylase"/>
    <property type="match status" value="1"/>
</dbReference>
<dbReference type="InterPro" id="IPR029063">
    <property type="entry name" value="SAM-dependent_MTases_sf"/>
</dbReference>
<gene>
    <name evidence="8" type="primary">cbiE</name>
    <name evidence="8" type="ORF">GPA26_13350</name>
</gene>
<protein>
    <submittedName>
        <fullName evidence="8">Precorrin-6y C5,15-methyltransferase (Decarboxylating) subunit CbiE</fullName>
    </submittedName>
</protein>
<keyword evidence="3" id="KW-0489">Methyltransferase</keyword>
<dbReference type="InterPro" id="IPR014777">
    <property type="entry name" value="4pyrrole_Mease_sub1"/>
</dbReference>
<dbReference type="Proteomes" id="UP000652074">
    <property type="component" value="Unassembled WGS sequence"/>
</dbReference>
<feature type="compositionally biased region" description="Low complexity" evidence="6">
    <location>
        <begin position="426"/>
        <end position="435"/>
    </location>
</feature>
<dbReference type="NCBIfam" id="TIGR02469">
    <property type="entry name" value="CbiT"/>
    <property type="match status" value="1"/>
</dbReference>
<dbReference type="SUPFAM" id="SSF53790">
    <property type="entry name" value="Tetrapyrrole methylase"/>
    <property type="match status" value="1"/>
</dbReference>
<evidence type="ECO:0000256" key="6">
    <source>
        <dbReference type="SAM" id="MobiDB-lite"/>
    </source>
</evidence>
<keyword evidence="5" id="KW-0949">S-adenosyl-L-methionine</keyword>
<dbReference type="SUPFAM" id="SSF53335">
    <property type="entry name" value="S-adenosyl-L-methionine-dependent methyltransferases"/>
    <property type="match status" value="1"/>
</dbReference>
<dbReference type="NCBIfam" id="TIGR02467">
    <property type="entry name" value="CbiE"/>
    <property type="match status" value="1"/>
</dbReference>
<dbReference type="InterPro" id="IPR006365">
    <property type="entry name" value="Cbl_synth_CobL"/>
</dbReference>
<dbReference type="CDD" id="cd11644">
    <property type="entry name" value="Precorrin-6Y-MT"/>
    <property type="match status" value="1"/>
</dbReference>
<reference evidence="8 9" key="1">
    <citation type="submission" date="2019-12" db="EMBL/GenBank/DDBJ databases">
        <title>Comparative genomics gives insights into the taxonomy of the Azoarcus-Aromatoleum group and reveals separate origins of nif in the plant-associated Azoarcus and non-plant-associated Aromatoleum sub-groups.</title>
        <authorList>
            <person name="Lafos M."/>
            <person name="Maluk M."/>
            <person name="Batista M."/>
            <person name="Junghare M."/>
            <person name="Carmona M."/>
            <person name="Faoro H."/>
            <person name="Cruz L.M."/>
            <person name="Battistoni F."/>
            <person name="De Souza E."/>
            <person name="Pedrosa F."/>
            <person name="Chen W.-M."/>
            <person name="Poole P.S."/>
            <person name="Dixon R.A."/>
            <person name="James E.K."/>
        </authorList>
    </citation>
    <scope>NUCLEOTIDE SEQUENCE [LARGE SCALE GENOMIC DNA]</scope>
    <source>
        <strain evidence="8 9">ToN1</strain>
    </source>
</reference>
<comment type="pathway">
    <text evidence="1">Cofactor biosynthesis; adenosylcobalamin biosynthesis.</text>
</comment>
<dbReference type="InterPro" id="IPR035996">
    <property type="entry name" value="4pyrrol_Methylase_sf"/>
</dbReference>
<keyword evidence="4" id="KW-0808">Transferase</keyword>
<dbReference type="RefSeq" id="WP_169206822.1">
    <property type="nucleotide sequence ID" value="NZ_WTVR01000024.1"/>
</dbReference>
<feature type="domain" description="Tetrapyrrole methylase" evidence="7">
    <location>
        <begin position="9"/>
        <end position="205"/>
    </location>
</feature>
<evidence type="ECO:0000256" key="3">
    <source>
        <dbReference type="ARBA" id="ARBA00022603"/>
    </source>
</evidence>
<feature type="region of interest" description="Disordered" evidence="6">
    <location>
        <begin position="426"/>
        <end position="453"/>
    </location>
</feature>
<evidence type="ECO:0000256" key="5">
    <source>
        <dbReference type="ARBA" id="ARBA00022691"/>
    </source>
</evidence>
<proteinExistence type="predicted"/>
<evidence type="ECO:0000256" key="1">
    <source>
        <dbReference type="ARBA" id="ARBA00004953"/>
    </source>
</evidence>
<evidence type="ECO:0000259" key="7">
    <source>
        <dbReference type="Pfam" id="PF00590"/>
    </source>
</evidence>
<organism evidence="8 9">
    <name type="scientific">Aromatoleum petrolei</name>
    <dbReference type="NCBI Taxonomy" id="76116"/>
    <lineage>
        <taxon>Bacteria</taxon>
        <taxon>Pseudomonadati</taxon>
        <taxon>Pseudomonadota</taxon>
        <taxon>Betaproteobacteria</taxon>
        <taxon>Rhodocyclales</taxon>
        <taxon>Rhodocyclaceae</taxon>
        <taxon>Aromatoleum</taxon>
    </lineage>
</organism>
<dbReference type="EMBL" id="WTVR01000024">
    <property type="protein sequence ID" value="NMF89456.1"/>
    <property type="molecule type" value="Genomic_DNA"/>
</dbReference>
<dbReference type="PIRSF" id="PIRSF036428">
    <property type="entry name" value="CobL"/>
    <property type="match status" value="1"/>
</dbReference>
<accession>A0ABX1MT06</accession>
<comment type="caution">
    <text evidence="8">The sequence shown here is derived from an EMBL/GenBank/DDBJ whole genome shotgun (WGS) entry which is preliminary data.</text>
</comment>
<sequence length="453" mass="47764">MSDLRCLILGILDDGWEGLSAAGRARLAASRIMIGARRTLDLVAPHLGGDIELRDMDGALGKTPEWVRAALADCLPVTVLATGDPLCHGIGRFLIDKLGAGKIEVQPAPSTIALACARLNKTWQDAAIRSCHGADAGEWFEGATPEHGLYPIVRAVAEHTRVAAFTGPANSPDRIARALLAAGYGDDLRISVAARLCLQDEEIFTDLALAEAATREFPAPNIVVIDGATASAPRAVFGFEDADFVQRQPEKGLITKLEARAVSLAKLGLRADSLVWDIGAGSGSVGLEASRIARLGHVWAIEKNSADAANARENARRLQATNYTLVEGKAPDGLDAWPDPDAVFIGGSGGELAQLIALCLARLKLAGRLVMNFVTIENLATATAALAAAGAEWDVTMLSAARSQPILDMHRLAAQNPVWIVTARRSPSATTAARPEPVEGQSQDLDRLSPNGL</sequence>
<dbReference type="PANTHER" id="PTHR43182">
    <property type="entry name" value="COBALT-PRECORRIN-6B C(15)-METHYLTRANSFERASE (DECARBOXYLATING)"/>
    <property type="match status" value="1"/>
</dbReference>
<dbReference type="Gene3D" id="3.40.1010.10">
    <property type="entry name" value="Cobalt-precorrin-4 Transmethylase, Domain 1"/>
    <property type="match status" value="1"/>
</dbReference>
<dbReference type="InterPro" id="IPR050714">
    <property type="entry name" value="Cobalamin_biosynth_MTase"/>
</dbReference>
<evidence type="ECO:0000313" key="9">
    <source>
        <dbReference type="Proteomes" id="UP000652074"/>
    </source>
</evidence>
<dbReference type="CDD" id="cd02440">
    <property type="entry name" value="AdoMet_MTases"/>
    <property type="match status" value="1"/>
</dbReference>
<dbReference type="InterPro" id="IPR000878">
    <property type="entry name" value="4pyrrol_Mease"/>
</dbReference>
<name>A0ABX1MT06_9RHOO</name>
<dbReference type="InterPro" id="IPR014008">
    <property type="entry name" value="Cbl_synth_MTase_CbiT"/>
</dbReference>
<dbReference type="Gene3D" id="3.40.50.150">
    <property type="entry name" value="Vaccinia Virus protein VP39"/>
    <property type="match status" value="1"/>
</dbReference>
<evidence type="ECO:0000313" key="8">
    <source>
        <dbReference type="EMBL" id="NMF89456.1"/>
    </source>
</evidence>